<feature type="binding site" evidence="5">
    <location>
        <begin position="611"/>
        <end position="612"/>
    </location>
    <ligand>
        <name>FAD</name>
        <dbReference type="ChEBI" id="CHEBI:57692"/>
    </ligand>
</feature>
<name>A0A8X7T6C0_9BASI</name>
<feature type="active site" description="Proton acceptor" evidence="4">
    <location>
        <position position="610"/>
    </location>
</feature>
<feature type="binding site" evidence="5">
    <location>
        <begin position="566"/>
        <end position="567"/>
    </location>
    <ligand>
        <name>FAD</name>
        <dbReference type="ChEBI" id="CHEBI:57692"/>
    </ligand>
</feature>
<dbReference type="InterPro" id="IPR007867">
    <property type="entry name" value="GMC_OxRtase_C"/>
</dbReference>
<sequence>MRFTTSLAGLYLSFSLAYASPLGGLLGVNLGLDVNLNLGSSPTIPNPDYIIVGGGTAGLALANRLSENPLVSVVVLEAGGDFKSMTTESLFADIPGADVLGCGSDISDNIQNKIDWGIVTTPQAGANNRRIRYARGKTLGGSSVRNFMIYQRPSVGSMSIWQSLTGDSTWGFWERFNDFKRGITFTKADIRRKDAIAVPDDSSSFALPGGALQVSYPRQAQNFSASMEASMIELGYPMSASFNNGTLEGVQFASTTVNPFASGIRSSSRDFYAAASARPNLKVYTQQPGMRIIFDNSTTNPRAIGVQTVDGTLGAVTMYAKKEIILSAGAFQSPQLLMVSGIGPSAQLAKFNIPPTYINEAVGKNMQDHIFAGPTYPVNVSTFTRLATETLLLTTTLLNVKLTGNGPLTNNVADMLAWDRLNSSTLSQIGADVLDTYPSDHPHIEYLVAPGSIKNFSNLFVQNQVDGAKSGKQYASILAALVAPRSLGSVTLKSASMADLPIIDPGWLTDPVDQAVAVEAFKRTRRIFSAKAMQRIVTGPEFFPGPAVQSDADILQFWKNNLMTVWHAARTCAMGPISNGGVVDSQFRVYGVQGLRIVDASSFPQLTPGHPQSVLYMMANRAADLILGNA</sequence>
<evidence type="ECO:0000313" key="8">
    <source>
        <dbReference type="EMBL" id="KAE8270134.1"/>
    </source>
</evidence>
<evidence type="ECO:0000256" key="1">
    <source>
        <dbReference type="ARBA" id="ARBA00001974"/>
    </source>
</evidence>
<dbReference type="SUPFAM" id="SSF54373">
    <property type="entry name" value="FAD-linked reductases, C-terminal domain"/>
    <property type="match status" value="1"/>
</dbReference>
<protein>
    <recommendedName>
        <fullName evidence="7">Glucose-methanol-choline oxidoreductase N-terminal domain-containing protein</fullName>
    </recommendedName>
</protein>
<dbReference type="PIRSF" id="PIRSF000137">
    <property type="entry name" value="Alcohol_oxidase"/>
    <property type="match status" value="1"/>
</dbReference>
<evidence type="ECO:0000256" key="6">
    <source>
        <dbReference type="SAM" id="SignalP"/>
    </source>
</evidence>
<dbReference type="PROSITE" id="PS00624">
    <property type="entry name" value="GMC_OXRED_2"/>
    <property type="match status" value="1"/>
</dbReference>
<keyword evidence="9" id="KW-1185">Reference proteome</keyword>
<keyword evidence="3" id="KW-0325">Glycoprotein</keyword>
<gene>
    <name evidence="8" type="ORF">A4X09_0g2197</name>
</gene>
<evidence type="ECO:0000256" key="4">
    <source>
        <dbReference type="PIRSR" id="PIRSR000137-1"/>
    </source>
</evidence>
<dbReference type="InterPro" id="IPR036188">
    <property type="entry name" value="FAD/NAD-bd_sf"/>
</dbReference>
<comment type="similarity">
    <text evidence="2">Belongs to the GMC oxidoreductase family.</text>
</comment>
<evidence type="ECO:0000256" key="2">
    <source>
        <dbReference type="ARBA" id="ARBA00010790"/>
    </source>
</evidence>
<dbReference type="PANTHER" id="PTHR11552">
    <property type="entry name" value="GLUCOSE-METHANOL-CHOLINE GMC OXIDOREDUCTASE"/>
    <property type="match status" value="1"/>
</dbReference>
<feature type="chain" id="PRO_5036483838" description="Glucose-methanol-choline oxidoreductase N-terminal domain-containing protein" evidence="6">
    <location>
        <begin position="20"/>
        <end position="630"/>
    </location>
</feature>
<dbReference type="AlphaFoldDB" id="A0A8X7T6C0"/>
<dbReference type="SUPFAM" id="SSF51905">
    <property type="entry name" value="FAD/NAD(P)-binding domain"/>
    <property type="match status" value="1"/>
</dbReference>
<keyword evidence="6" id="KW-0732">Signal</keyword>
<dbReference type="Gene3D" id="3.30.560.10">
    <property type="entry name" value="Glucose Oxidase, domain 3"/>
    <property type="match status" value="1"/>
</dbReference>
<feature type="domain" description="Glucose-methanol-choline oxidoreductase N-terminal" evidence="7">
    <location>
        <begin position="329"/>
        <end position="343"/>
    </location>
</feature>
<dbReference type="Pfam" id="PF00732">
    <property type="entry name" value="GMC_oxred_N"/>
    <property type="match status" value="1"/>
</dbReference>
<dbReference type="GO" id="GO:0016614">
    <property type="term" value="F:oxidoreductase activity, acting on CH-OH group of donors"/>
    <property type="evidence" value="ECO:0007669"/>
    <property type="project" value="InterPro"/>
</dbReference>
<dbReference type="PANTHER" id="PTHR11552:SF138">
    <property type="entry name" value="DEHYDROGENASE PKFF-RELATED"/>
    <property type="match status" value="1"/>
</dbReference>
<dbReference type="GO" id="GO:0044550">
    <property type="term" value="P:secondary metabolite biosynthetic process"/>
    <property type="evidence" value="ECO:0007669"/>
    <property type="project" value="TreeGrafter"/>
</dbReference>
<reference evidence="8" key="1">
    <citation type="submission" date="2016-04" db="EMBL/GenBank/DDBJ databases">
        <authorList>
            <person name="Nguyen H.D."/>
            <person name="Samba Siva P."/>
            <person name="Cullis J."/>
            <person name="Levesque C.A."/>
            <person name="Hambleton S."/>
        </authorList>
    </citation>
    <scope>NUCLEOTIDE SEQUENCE</scope>
    <source>
        <strain evidence="8">DAOMC 236422</strain>
    </source>
</reference>
<organism evidence="8 9">
    <name type="scientific">Tilletia walkeri</name>
    <dbReference type="NCBI Taxonomy" id="117179"/>
    <lineage>
        <taxon>Eukaryota</taxon>
        <taxon>Fungi</taxon>
        <taxon>Dikarya</taxon>
        <taxon>Basidiomycota</taxon>
        <taxon>Ustilaginomycotina</taxon>
        <taxon>Exobasidiomycetes</taxon>
        <taxon>Tilletiales</taxon>
        <taxon>Tilletiaceae</taxon>
        <taxon>Tilletia</taxon>
    </lineage>
</organism>
<evidence type="ECO:0000259" key="7">
    <source>
        <dbReference type="PROSITE" id="PS00624"/>
    </source>
</evidence>
<keyword evidence="5" id="KW-0285">Flavoprotein</keyword>
<proteinExistence type="inferred from homology"/>
<dbReference type="InterPro" id="IPR000172">
    <property type="entry name" value="GMC_OxRdtase_N"/>
</dbReference>
<dbReference type="Gene3D" id="3.50.50.60">
    <property type="entry name" value="FAD/NAD(P)-binding domain"/>
    <property type="match status" value="1"/>
</dbReference>
<comment type="cofactor">
    <cofactor evidence="1 5">
        <name>FAD</name>
        <dbReference type="ChEBI" id="CHEBI:57692"/>
    </cofactor>
</comment>
<comment type="caution">
    <text evidence="8">The sequence shown here is derived from an EMBL/GenBank/DDBJ whole genome shotgun (WGS) entry which is preliminary data.</text>
</comment>
<dbReference type="EMBL" id="LWDG02000062">
    <property type="protein sequence ID" value="KAE8270134.1"/>
    <property type="molecule type" value="Genomic_DNA"/>
</dbReference>
<dbReference type="Pfam" id="PF05199">
    <property type="entry name" value="GMC_oxred_C"/>
    <property type="match status" value="1"/>
</dbReference>
<keyword evidence="5" id="KW-0274">FAD</keyword>
<dbReference type="InterPro" id="IPR012132">
    <property type="entry name" value="GMC_OxRdtase"/>
</dbReference>
<feature type="signal peptide" evidence="6">
    <location>
        <begin position="1"/>
        <end position="19"/>
    </location>
</feature>
<evidence type="ECO:0000256" key="5">
    <source>
        <dbReference type="PIRSR" id="PIRSR000137-2"/>
    </source>
</evidence>
<evidence type="ECO:0000256" key="3">
    <source>
        <dbReference type="ARBA" id="ARBA00023180"/>
    </source>
</evidence>
<accession>A0A8X7T6C0</accession>
<dbReference type="GO" id="GO:0050660">
    <property type="term" value="F:flavin adenine dinucleotide binding"/>
    <property type="evidence" value="ECO:0007669"/>
    <property type="project" value="InterPro"/>
</dbReference>
<feature type="active site" description="Proton donor" evidence="4">
    <location>
        <position position="567"/>
    </location>
</feature>
<dbReference type="Proteomes" id="UP000078113">
    <property type="component" value="Unassembled WGS sequence"/>
</dbReference>
<evidence type="ECO:0000313" key="9">
    <source>
        <dbReference type="Proteomes" id="UP000078113"/>
    </source>
</evidence>
<reference evidence="8" key="2">
    <citation type="journal article" date="2019" name="IMA Fungus">
        <title>Genome sequencing and comparison of five Tilletia species to identify candidate genes for the detection of regulated species infecting wheat.</title>
        <authorList>
            <person name="Nguyen H.D.T."/>
            <person name="Sultana T."/>
            <person name="Kesanakurti P."/>
            <person name="Hambleton S."/>
        </authorList>
    </citation>
    <scope>NUCLEOTIDE SEQUENCE</scope>
    <source>
        <strain evidence="8">DAOMC 236422</strain>
    </source>
</reference>